<keyword evidence="2" id="KW-0238">DNA-binding</keyword>
<evidence type="ECO:0000256" key="3">
    <source>
        <dbReference type="SAM" id="MobiDB-lite"/>
    </source>
</evidence>
<dbReference type="Proteomes" id="UP000887013">
    <property type="component" value="Unassembled WGS sequence"/>
</dbReference>
<comment type="subcellular location">
    <subcellularLocation>
        <location evidence="1">Nucleus</location>
    </subcellularLocation>
</comment>
<dbReference type="GO" id="GO:0005634">
    <property type="term" value="C:nucleus"/>
    <property type="evidence" value="ECO:0007669"/>
    <property type="project" value="UniProtKB-SubCell"/>
</dbReference>
<dbReference type="SUPFAM" id="SSF46689">
    <property type="entry name" value="Homeodomain-like"/>
    <property type="match status" value="1"/>
</dbReference>
<dbReference type="GO" id="GO:0003677">
    <property type="term" value="F:DNA binding"/>
    <property type="evidence" value="ECO:0007669"/>
    <property type="project" value="UniProtKB-KW"/>
</dbReference>
<dbReference type="Pfam" id="PF03221">
    <property type="entry name" value="HTH_Tnp_Tc5"/>
    <property type="match status" value="1"/>
</dbReference>
<dbReference type="OrthoDB" id="7995304at2759"/>
<dbReference type="InterPro" id="IPR009057">
    <property type="entry name" value="Homeodomain-like_sf"/>
</dbReference>
<reference evidence="5" key="1">
    <citation type="submission" date="2020-08" db="EMBL/GenBank/DDBJ databases">
        <title>Multicomponent nature underlies the extraordinary mechanical properties of spider dragline silk.</title>
        <authorList>
            <person name="Kono N."/>
            <person name="Nakamura H."/>
            <person name="Mori M."/>
            <person name="Yoshida Y."/>
            <person name="Ohtoshi R."/>
            <person name="Malay A.D."/>
            <person name="Moran D.A.P."/>
            <person name="Tomita M."/>
            <person name="Numata K."/>
            <person name="Arakawa K."/>
        </authorList>
    </citation>
    <scope>NUCLEOTIDE SEQUENCE</scope>
</reference>
<accession>A0A8X6PGM1</accession>
<sequence>MQDAGKSRVIITQMYKKLKVGQEMGPFYDEGTTFPNGESHPDLSSATNDSSKRASYSRNIVIEKTEKALELWIKDLTKKRITVHKELIQEKAGQYFNQLKDLEPSSSSCLRNVKFSASNG</sequence>
<feature type="domain" description="HTH CENPB-type" evidence="4">
    <location>
        <begin position="65"/>
        <end position="102"/>
    </location>
</feature>
<keyword evidence="6" id="KW-1185">Reference proteome</keyword>
<evidence type="ECO:0000313" key="6">
    <source>
        <dbReference type="Proteomes" id="UP000887013"/>
    </source>
</evidence>
<dbReference type="InterPro" id="IPR006600">
    <property type="entry name" value="HTH_CenpB_DNA-bd_dom"/>
</dbReference>
<comment type="caution">
    <text evidence="5">The sequence shown here is derived from an EMBL/GenBank/DDBJ whole genome shotgun (WGS) entry which is preliminary data.</text>
</comment>
<dbReference type="AlphaFoldDB" id="A0A8X6PGM1"/>
<gene>
    <name evidence="5" type="ORF">NPIL_660361</name>
</gene>
<organism evidence="5 6">
    <name type="scientific">Nephila pilipes</name>
    <name type="common">Giant wood spider</name>
    <name type="synonym">Nephila maculata</name>
    <dbReference type="NCBI Taxonomy" id="299642"/>
    <lineage>
        <taxon>Eukaryota</taxon>
        <taxon>Metazoa</taxon>
        <taxon>Ecdysozoa</taxon>
        <taxon>Arthropoda</taxon>
        <taxon>Chelicerata</taxon>
        <taxon>Arachnida</taxon>
        <taxon>Araneae</taxon>
        <taxon>Araneomorphae</taxon>
        <taxon>Entelegynae</taxon>
        <taxon>Araneoidea</taxon>
        <taxon>Nephilidae</taxon>
        <taxon>Nephila</taxon>
    </lineage>
</organism>
<feature type="compositionally biased region" description="Polar residues" evidence="3">
    <location>
        <begin position="42"/>
        <end position="55"/>
    </location>
</feature>
<feature type="region of interest" description="Disordered" evidence="3">
    <location>
        <begin position="29"/>
        <end position="55"/>
    </location>
</feature>
<dbReference type="Gene3D" id="1.10.10.60">
    <property type="entry name" value="Homeodomain-like"/>
    <property type="match status" value="1"/>
</dbReference>
<evidence type="ECO:0000256" key="2">
    <source>
        <dbReference type="ARBA" id="ARBA00023125"/>
    </source>
</evidence>
<evidence type="ECO:0000259" key="4">
    <source>
        <dbReference type="Pfam" id="PF03221"/>
    </source>
</evidence>
<protein>
    <recommendedName>
        <fullName evidence="4">HTH CENPB-type domain-containing protein</fullName>
    </recommendedName>
</protein>
<dbReference type="EMBL" id="BMAW01068237">
    <property type="protein sequence ID" value="GFT63428.1"/>
    <property type="molecule type" value="Genomic_DNA"/>
</dbReference>
<evidence type="ECO:0000313" key="5">
    <source>
        <dbReference type="EMBL" id="GFT63428.1"/>
    </source>
</evidence>
<name>A0A8X6PGM1_NEPPI</name>
<evidence type="ECO:0000256" key="1">
    <source>
        <dbReference type="ARBA" id="ARBA00004123"/>
    </source>
</evidence>
<proteinExistence type="predicted"/>